<gene>
    <name evidence="5" type="ORF">GA0070612_4923</name>
</gene>
<dbReference type="Pfam" id="PF00005">
    <property type="entry name" value="ABC_tran"/>
    <property type="match status" value="1"/>
</dbReference>
<evidence type="ECO:0000256" key="3">
    <source>
        <dbReference type="ARBA" id="ARBA00022840"/>
    </source>
</evidence>
<dbReference type="InterPro" id="IPR003593">
    <property type="entry name" value="AAA+_ATPase"/>
</dbReference>
<dbReference type="FunFam" id="3.40.50.300:FF:000042">
    <property type="entry name" value="Maltose/maltodextrin ABC transporter, ATP-binding protein"/>
    <property type="match status" value="1"/>
</dbReference>
<dbReference type="GO" id="GO:0016887">
    <property type="term" value="F:ATP hydrolysis activity"/>
    <property type="evidence" value="ECO:0007669"/>
    <property type="project" value="InterPro"/>
</dbReference>
<dbReference type="InterPro" id="IPR017871">
    <property type="entry name" value="ABC_transporter-like_CS"/>
</dbReference>
<evidence type="ECO:0000256" key="2">
    <source>
        <dbReference type="ARBA" id="ARBA00022741"/>
    </source>
</evidence>
<sequence length="370" mass="40754">MSAFSRLRLDGVSRRFGGQAALTELDLTIEAGEFIALLGPSGCGKSTALNCLAGLLPLTAGSIWQDERRIDTLPPERRGFGMVFQSYALFPHLTVRANIAFGLRMRRLPKEETRRRTEEAVRLVRLEDHVDKLPGQLSGGQQQRVAIARAVVFEPSLVLMDEPLSNLDAKLRLEMRTEIRRLHQSLGLTTVYVTHDQEEALSLADRLVVLREGRVQQVGSPRELHTRPANRHVADFMGYRNLWPGRVEQVDGVRATVGSSGHRLVGEAVGDLRAGVDAVVAVRPEDVRVDGSGEARDALPATVEVVEYQGRELAAEARTDTGLLLHLRTEQRIAPGDRVTLAVDPQRLLVYPADAAQPTDRLADVVEAAR</sequence>
<name>A0A1C4YLD6_9ACTN</name>
<dbReference type="RefSeq" id="WP_088990056.1">
    <property type="nucleotide sequence ID" value="NZ_LT607409.1"/>
</dbReference>
<dbReference type="AlphaFoldDB" id="A0A1C4YLD6"/>
<dbReference type="InterPro" id="IPR027417">
    <property type="entry name" value="P-loop_NTPase"/>
</dbReference>
<dbReference type="Proteomes" id="UP000198224">
    <property type="component" value="Chromosome I"/>
</dbReference>
<keyword evidence="6" id="KW-1185">Reference proteome</keyword>
<dbReference type="GO" id="GO:0140359">
    <property type="term" value="F:ABC-type transporter activity"/>
    <property type="evidence" value="ECO:0007669"/>
    <property type="project" value="UniProtKB-ARBA"/>
</dbReference>
<dbReference type="SUPFAM" id="SSF52540">
    <property type="entry name" value="P-loop containing nucleoside triphosphate hydrolases"/>
    <property type="match status" value="1"/>
</dbReference>
<dbReference type="GO" id="GO:0043190">
    <property type="term" value="C:ATP-binding cassette (ABC) transporter complex"/>
    <property type="evidence" value="ECO:0007669"/>
    <property type="project" value="InterPro"/>
</dbReference>
<dbReference type="InterPro" id="IPR050093">
    <property type="entry name" value="ABC_SmlMolc_Importer"/>
</dbReference>
<dbReference type="InterPro" id="IPR003439">
    <property type="entry name" value="ABC_transporter-like_ATP-bd"/>
</dbReference>
<protein>
    <submittedName>
        <fullName evidence="5">Putative spermidine/putrescine transport system ATP-binding protein</fullName>
    </submittedName>
</protein>
<dbReference type="PANTHER" id="PTHR42781:SF4">
    <property type="entry name" value="SPERMIDINE_PUTRESCINE IMPORT ATP-BINDING PROTEIN POTA"/>
    <property type="match status" value="1"/>
</dbReference>
<evidence type="ECO:0000313" key="5">
    <source>
        <dbReference type="EMBL" id="SCF21549.1"/>
    </source>
</evidence>
<dbReference type="Pfam" id="PF08402">
    <property type="entry name" value="TOBE_2"/>
    <property type="match status" value="1"/>
</dbReference>
<dbReference type="SUPFAM" id="SSF50331">
    <property type="entry name" value="MOP-like"/>
    <property type="match status" value="1"/>
</dbReference>
<dbReference type="PROSITE" id="PS50893">
    <property type="entry name" value="ABC_TRANSPORTER_2"/>
    <property type="match status" value="1"/>
</dbReference>
<dbReference type="Gene3D" id="2.40.50.140">
    <property type="entry name" value="Nucleic acid-binding proteins"/>
    <property type="match status" value="1"/>
</dbReference>
<evidence type="ECO:0000259" key="4">
    <source>
        <dbReference type="PROSITE" id="PS50893"/>
    </source>
</evidence>
<organism evidence="5 6">
    <name type="scientific">Micromonospora chokoriensis</name>
    <dbReference type="NCBI Taxonomy" id="356851"/>
    <lineage>
        <taxon>Bacteria</taxon>
        <taxon>Bacillati</taxon>
        <taxon>Actinomycetota</taxon>
        <taxon>Actinomycetes</taxon>
        <taxon>Micromonosporales</taxon>
        <taxon>Micromonosporaceae</taxon>
        <taxon>Micromonospora</taxon>
    </lineage>
</organism>
<evidence type="ECO:0000313" key="6">
    <source>
        <dbReference type="Proteomes" id="UP000198224"/>
    </source>
</evidence>
<dbReference type="PROSITE" id="PS00211">
    <property type="entry name" value="ABC_TRANSPORTER_1"/>
    <property type="match status" value="1"/>
</dbReference>
<dbReference type="PANTHER" id="PTHR42781">
    <property type="entry name" value="SPERMIDINE/PUTRESCINE IMPORT ATP-BINDING PROTEIN POTA"/>
    <property type="match status" value="1"/>
</dbReference>
<accession>A0A1C4YLD6</accession>
<keyword evidence="3 5" id="KW-0067">ATP-binding</keyword>
<dbReference type="SMART" id="SM00382">
    <property type="entry name" value="AAA"/>
    <property type="match status" value="1"/>
</dbReference>
<dbReference type="EMBL" id="LT607409">
    <property type="protein sequence ID" value="SCF21549.1"/>
    <property type="molecule type" value="Genomic_DNA"/>
</dbReference>
<reference evidence="6" key="1">
    <citation type="submission" date="2016-06" db="EMBL/GenBank/DDBJ databases">
        <authorList>
            <person name="Varghese N."/>
            <person name="Submissions Spin"/>
        </authorList>
    </citation>
    <scope>NUCLEOTIDE SEQUENCE [LARGE SCALE GENOMIC DNA]</scope>
    <source>
        <strain evidence="6">DSM 45160</strain>
    </source>
</reference>
<dbReference type="GO" id="GO:0005524">
    <property type="term" value="F:ATP binding"/>
    <property type="evidence" value="ECO:0007669"/>
    <property type="project" value="UniProtKB-KW"/>
</dbReference>
<dbReference type="InterPro" id="IPR013611">
    <property type="entry name" value="Transp-assoc_OB_typ2"/>
</dbReference>
<dbReference type="eggNOG" id="COG3842">
    <property type="taxonomic scope" value="Bacteria"/>
</dbReference>
<keyword evidence="1" id="KW-0813">Transport</keyword>
<proteinExistence type="predicted"/>
<dbReference type="InterPro" id="IPR012340">
    <property type="entry name" value="NA-bd_OB-fold"/>
</dbReference>
<keyword evidence="2" id="KW-0547">Nucleotide-binding</keyword>
<evidence type="ECO:0000256" key="1">
    <source>
        <dbReference type="ARBA" id="ARBA00022448"/>
    </source>
</evidence>
<dbReference type="InterPro" id="IPR008995">
    <property type="entry name" value="Mo/tungstate-bd_C_term_dom"/>
</dbReference>
<feature type="domain" description="ABC transporter" evidence="4">
    <location>
        <begin position="7"/>
        <end position="237"/>
    </location>
</feature>
<dbReference type="Gene3D" id="3.40.50.300">
    <property type="entry name" value="P-loop containing nucleotide triphosphate hydrolases"/>
    <property type="match status" value="1"/>
</dbReference>